<dbReference type="OrthoDB" id="1452822at2"/>
<organism evidence="1 2">
    <name type="scientific">Chitinophaga sancti</name>
    <dbReference type="NCBI Taxonomy" id="1004"/>
    <lineage>
        <taxon>Bacteria</taxon>
        <taxon>Pseudomonadati</taxon>
        <taxon>Bacteroidota</taxon>
        <taxon>Chitinophagia</taxon>
        <taxon>Chitinophagales</taxon>
        <taxon>Chitinophagaceae</taxon>
        <taxon>Chitinophaga</taxon>
    </lineage>
</organism>
<accession>A0A1K1SZY7</accession>
<proteinExistence type="predicted"/>
<dbReference type="AlphaFoldDB" id="A0A1K1SZY7"/>
<dbReference type="PANTHER" id="PTHR30273:SF2">
    <property type="entry name" value="PROTEIN FECR"/>
    <property type="match status" value="1"/>
</dbReference>
<dbReference type="STRING" id="1004.SAMN05661012_06495"/>
<sequence length="122" mass="13672">MTEEVYFEVTKDGQRPFIVASFNSIIKVLGTHLNVDANNAKVPMKTTLAEGRIEISLPSSGQRQILAPGQQAITDRASIKVIQARYISLVTQVRRRREKNRAAYPKSNSPFVLILQCFQISP</sequence>
<dbReference type="Proteomes" id="UP000183788">
    <property type="component" value="Unassembled WGS sequence"/>
</dbReference>
<name>A0A1K1SZY7_9BACT</name>
<protein>
    <submittedName>
        <fullName evidence="1">FecR family protein</fullName>
    </submittedName>
</protein>
<dbReference type="PANTHER" id="PTHR30273">
    <property type="entry name" value="PERIPLASMIC SIGNAL SENSOR AND SIGMA FACTOR ACTIVATOR FECR-RELATED"/>
    <property type="match status" value="1"/>
</dbReference>
<dbReference type="EMBL" id="FPIZ01000043">
    <property type="protein sequence ID" value="SFW89812.1"/>
    <property type="molecule type" value="Genomic_DNA"/>
</dbReference>
<reference evidence="1 2" key="1">
    <citation type="submission" date="2016-11" db="EMBL/GenBank/DDBJ databases">
        <authorList>
            <person name="Jaros S."/>
            <person name="Januszkiewicz K."/>
            <person name="Wedrychowicz H."/>
        </authorList>
    </citation>
    <scope>NUCLEOTIDE SEQUENCE [LARGE SCALE GENOMIC DNA]</scope>
    <source>
        <strain evidence="1 2">DSM 784</strain>
    </source>
</reference>
<dbReference type="Gene3D" id="2.60.120.1440">
    <property type="match status" value="1"/>
</dbReference>
<gene>
    <name evidence="1" type="ORF">SAMN05661012_06495</name>
</gene>
<evidence type="ECO:0000313" key="2">
    <source>
        <dbReference type="Proteomes" id="UP000183788"/>
    </source>
</evidence>
<dbReference type="GO" id="GO:0016989">
    <property type="term" value="F:sigma factor antagonist activity"/>
    <property type="evidence" value="ECO:0007669"/>
    <property type="project" value="TreeGrafter"/>
</dbReference>
<evidence type="ECO:0000313" key="1">
    <source>
        <dbReference type="EMBL" id="SFW89812.1"/>
    </source>
</evidence>
<dbReference type="InterPro" id="IPR012373">
    <property type="entry name" value="Ferrdict_sens_TM"/>
</dbReference>